<dbReference type="EMBL" id="PKPP01002308">
    <property type="protein sequence ID" value="PWA76147.1"/>
    <property type="molecule type" value="Genomic_DNA"/>
</dbReference>
<evidence type="ECO:0000313" key="2">
    <source>
        <dbReference type="EMBL" id="PWA76147.1"/>
    </source>
</evidence>
<dbReference type="Pfam" id="PF00234">
    <property type="entry name" value="Tryp_alpha_amyl"/>
    <property type="match status" value="1"/>
</dbReference>
<evidence type="ECO:0000259" key="1">
    <source>
        <dbReference type="Pfam" id="PF00234"/>
    </source>
</evidence>
<dbReference type="InterPro" id="IPR016140">
    <property type="entry name" value="Bifunc_inhib/LTP/seed_store"/>
</dbReference>
<dbReference type="PANTHER" id="PTHR33122:SF4">
    <property type="entry name" value="OS04G0415800 PROTEIN"/>
    <property type="match status" value="1"/>
</dbReference>
<dbReference type="InterPro" id="IPR039265">
    <property type="entry name" value="DIR1-like"/>
</dbReference>
<gene>
    <name evidence="2" type="ORF">CTI12_AA235190</name>
</gene>
<proteinExistence type="predicted"/>
<dbReference type="Proteomes" id="UP000245207">
    <property type="component" value="Unassembled WGS sequence"/>
</dbReference>
<dbReference type="GO" id="GO:0009627">
    <property type="term" value="P:systemic acquired resistance"/>
    <property type="evidence" value="ECO:0007669"/>
    <property type="project" value="InterPro"/>
</dbReference>
<dbReference type="AlphaFoldDB" id="A0A2U1NRP2"/>
<dbReference type="SUPFAM" id="SSF47699">
    <property type="entry name" value="Bifunctional inhibitor/lipid-transfer protein/seed storage 2S albumin"/>
    <property type="match status" value="1"/>
</dbReference>
<dbReference type="OrthoDB" id="678526at2759"/>
<dbReference type="Gene3D" id="1.10.110.10">
    <property type="entry name" value="Plant lipid-transfer and hydrophobic proteins"/>
    <property type="match status" value="1"/>
</dbReference>
<evidence type="ECO:0000313" key="3">
    <source>
        <dbReference type="Proteomes" id="UP000245207"/>
    </source>
</evidence>
<organism evidence="2 3">
    <name type="scientific">Artemisia annua</name>
    <name type="common">Sweet wormwood</name>
    <dbReference type="NCBI Taxonomy" id="35608"/>
    <lineage>
        <taxon>Eukaryota</taxon>
        <taxon>Viridiplantae</taxon>
        <taxon>Streptophyta</taxon>
        <taxon>Embryophyta</taxon>
        <taxon>Tracheophyta</taxon>
        <taxon>Spermatophyta</taxon>
        <taxon>Magnoliopsida</taxon>
        <taxon>eudicotyledons</taxon>
        <taxon>Gunneridae</taxon>
        <taxon>Pentapetalae</taxon>
        <taxon>asterids</taxon>
        <taxon>campanulids</taxon>
        <taxon>Asterales</taxon>
        <taxon>Asteraceae</taxon>
        <taxon>Asteroideae</taxon>
        <taxon>Anthemideae</taxon>
        <taxon>Artemisiinae</taxon>
        <taxon>Artemisia</taxon>
    </lineage>
</organism>
<accession>A0A2U1NRP2</accession>
<keyword evidence="3" id="KW-1185">Reference proteome</keyword>
<dbReference type="PANTHER" id="PTHR33122">
    <property type="entry name" value="LIPID BINDING PROTEIN-RELATED"/>
    <property type="match status" value="1"/>
</dbReference>
<dbReference type="GO" id="GO:0005504">
    <property type="term" value="F:fatty acid binding"/>
    <property type="evidence" value="ECO:0007669"/>
    <property type="project" value="InterPro"/>
</dbReference>
<dbReference type="STRING" id="35608.A0A2U1NRP2"/>
<dbReference type="CDD" id="cd00010">
    <property type="entry name" value="AAI_LTSS"/>
    <property type="match status" value="1"/>
</dbReference>
<comment type="caution">
    <text evidence="2">The sequence shown here is derived from an EMBL/GenBank/DDBJ whole genome shotgun (WGS) entry which is preliminary data.</text>
</comment>
<sequence length="129" mass="13761">MAACNETLDKEALKLVPCASAVEDETALVTEIHGEGECGIVKLDKEALKLVPCASAVEDETALVTESCCKQVGKLVKNPECLCAVFCAVLLSDTAKKSKISPEIAMTIPKRCNIADRPIGYQCGGWFLD</sequence>
<name>A0A2U1NRP2_ARTAN</name>
<feature type="domain" description="Bifunctional inhibitor/plant lipid transfer protein/seed storage helical" evidence="1">
    <location>
        <begin position="47"/>
        <end position="123"/>
    </location>
</feature>
<protein>
    <recommendedName>
        <fullName evidence="1">Bifunctional inhibitor/plant lipid transfer protein/seed storage helical domain-containing protein</fullName>
    </recommendedName>
</protein>
<dbReference type="InterPro" id="IPR036312">
    <property type="entry name" value="Bifun_inhib/LTP/seed_sf"/>
</dbReference>
<reference evidence="2 3" key="1">
    <citation type="journal article" date="2018" name="Mol. Plant">
        <title>The genome of Artemisia annua provides insight into the evolution of Asteraceae family and artemisinin biosynthesis.</title>
        <authorList>
            <person name="Shen Q."/>
            <person name="Zhang L."/>
            <person name="Liao Z."/>
            <person name="Wang S."/>
            <person name="Yan T."/>
            <person name="Shi P."/>
            <person name="Liu M."/>
            <person name="Fu X."/>
            <person name="Pan Q."/>
            <person name="Wang Y."/>
            <person name="Lv Z."/>
            <person name="Lu X."/>
            <person name="Zhang F."/>
            <person name="Jiang W."/>
            <person name="Ma Y."/>
            <person name="Chen M."/>
            <person name="Hao X."/>
            <person name="Li L."/>
            <person name="Tang Y."/>
            <person name="Lv G."/>
            <person name="Zhou Y."/>
            <person name="Sun X."/>
            <person name="Brodelius P.E."/>
            <person name="Rose J.K.C."/>
            <person name="Tang K."/>
        </authorList>
    </citation>
    <scope>NUCLEOTIDE SEQUENCE [LARGE SCALE GENOMIC DNA]</scope>
    <source>
        <strain evidence="3">cv. Huhao1</strain>
        <tissue evidence="2">Leaf</tissue>
    </source>
</reference>